<feature type="compositionally biased region" description="Basic and acidic residues" evidence="1">
    <location>
        <begin position="134"/>
        <end position="143"/>
    </location>
</feature>
<proteinExistence type="predicted"/>
<feature type="region of interest" description="Disordered" evidence="1">
    <location>
        <begin position="244"/>
        <end position="315"/>
    </location>
</feature>
<feature type="compositionally biased region" description="Basic and acidic residues" evidence="1">
    <location>
        <begin position="210"/>
        <end position="224"/>
    </location>
</feature>
<name>A0A6J4VTC4_9BACT</name>
<protein>
    <submittedName>
        <fullName evidence="2">Integral membrane protein TerC</fullName>
    </submittedName>
</protein>
<reference evidence="2" key="1">
    <citation type="submission" date="2020-02" db="EMBL/GenBank/DDBJ databases">
        <authorList>
            <person name="Meier V. D."/>
        </authorList>
    </citation>
    <scope>NUCLEOTIDE SEQUENCE</scope>
    <source>
        <strain evidence="2">AVDCRST_MAG18</strain>
    </source>
</reference>
<sequence length="315" mass="35293">VLGNGADLARLQPLRPAHARARFGRLPSPSPRCLHPRSLALERRLDRPGAHLQRHPLLLAWRRGRAAIPHRLRHREEPLGRQHLRLRPPVRLLRRPADLPAPRPLLRDPRRAAHARPDDRRRGRADQGVPLDHLPVRRLPDLHRHPHGPAPQRGAAPGAESDRQARPPRHPGHAGVPRPAVLRAAGRGPDGDAALPDAGVGRVHRPRLRGRFDPRDLRGDDRPVHRLHLQRLRDPRPALALLRPARRGQQVPLPEALAGGGPHLRRREDGPERPLQDPGRRLPGRDRHPARRRRHRLALAQPPGGGGRRIPAGVL</sequence>
<feature type="non-terminal residue" evidence="2">
    <location>
        <position position="315"/>
    </location>
</feature>
<accession>A0A6J4VTC4</accession>
<feature type="compositionally biased region" description="Basic and acidic residues" evidence="1">
    <location>
        <begin position="266"/>
        <end position="287"/>
    </location>
</feature>
<feature type="compositionally biased region" description="Basic and acidic residues" evidence="1">
    <location>
        <begin position="105"/>
        <end position="125"/>
    </location>
</feature>
<dbReference type="AlphaFoldDB" id="A0A6J4VTC4"/>
<feature type="compositionally biased region" description="Low complexity" evidence="1">
    <location>
        <begin position="182"/>
        <end position="199"/>
    </location>
</feature>
<dbReference type="EMBL" id="CADCWN010000358">
    <property type="protein sequence ID" value="CAA9588829.1"/>
    <property type="molecule type" value="Genomic_DNA"/>
</dbReference>
<evidence type="ECO:0000256" key="1">
    <source>
        <dbReference type="SAM" id="MobiDB-lite"/>
    </source>
</evidence>
<feature type="compositionally biased region" description="Basic residues" evidence="1">
    <location>
        <begin position="288"/>
        <end position="297"/>
    </location>
</feature>
<evidence type="ECO:0000313" key="2">
    <source>
        <dbReference type="EMBL" id="CAA9588829.1"/>
    </source>
</evidence>
<feature type="compositionally biased region" description="Low complexity" evidence="1">
    <location>
        <begin position="150"/>
        <end position="159"/>
    </location>
</feature>
<feature type="non-terminal residue" evidence="2">
    <location>
        <position position="1"/>
    </location>
</feature>
<organism evidence="2">
    <name type="scientific">uncultured Thermomicrobiales bacterium</name>
    <dbReference type="NCBI Taxonomy" id="1645740"/>
    <lineage>
        <taxon>Bacteria</taxon>
        <taxon>Pseudomonadati</taxon>
        <taxon>Thermomicrobiota</taxon>
        <taxon>Thermomicrobia</taxon>
        <taxon>Thermomicrobiales</taxon>
        <taxon>environmental samples</taxon>
    </lineage>
</organism>
<gene>
    <name evidence="2" type="ORF">AVDCRST_MAG18-4465</name>
</gene>
<feature type="region of interest" description="Disordered" evidence="1">
    <location>
        <begin position="95"/>
        <end position="226"/>
    </location>
</feature>